<evidence type="ECO:0000259" key="2">
    <source>
        <dbReference type="Pfam" id="PF13472"/>
    </source>
</evidence>
<feature type="chain" id="PRO_5043047913" description="SGNH hydrolase-type esterase domain-containing protein" evidence="1">
    <location>
        <begin position="25"/>
        <end position="220"/>
    </location>
</feature>
<accession>A0AAP9QZC4</accession>
<dbReference type="Gene3D" id="3.40.50.1110">
    <property type="entry name" value="SGNH hydrolase"/>
    <property type="match status" value="1"/>
</dbReference>
<dbReference type="Pfam" id="PF13472">
    <property type="entry name" value="Lipase_GDSL_2"/>
    <property type="match status" value="1"/>
</dbReference>
<dbReference type="GO" id="GO:0004622">
    <property type="term" value="F:phosphatidylcholine lysophospholipase activity"/>
    <property type="evidence" value="ECO:0007669"/>
    <property type="project" value="TreeGrafter"/>
</dbReference>
<dbReference type="RefSeq" id="WP_182014715.1">
    <property type="nucleotide sequence ID" value="NZ_CP055904.1"/>
</dbReference>
<dbReference type="InterPro" id="IPR013830">
    <property type="entry name" value="SGNH_hydro"/>
</dbReference>
<dbReference type="AlphaFoldDB" id="A0AAP9QZC4"/>
<dbReference type="InterPro" id="IPR036514">
    <property type="entry name" value="SGNH_hydro_sf"/>
</dbReference>
<protein>
    <recommendedName>
        <fullName evidence="2">SGNH hydrolase-type esterase domain-containing protein</fullName>
    </recommendedName>
</protein>
<organism evidence="3 4">
    <name type="scientific">Klebsiella aerogenes</name>
    <name type="common">Enterobacter aerogenes</name>
    <dbReference type="NCBI Taxonomy" id="548"/>
    <lineage>
        <taxon>Bacteria</taxon>
        <taxon>Pseudomonadati</taxon>
        <taxon>Pseudomonadota</taxon>
        <taxon>Gammaproteobacteria</taxon>
        <taxon>Enterobacterales</taxon>
        <taxon>Enterobacteriaceae</taxon>
        <taxon>Klebsiella/Raoultella group</taxon>
        <taxon>Klebsiella</taxon>
    </lineage>
</organism>
<dbReference type="EMBL" id="CP055904">
    <property type="protein sequence ID" value="QMR41731.1"/>
    <property type="molecule type" value="Genomic_DNA"/>
</dbReference>
<reference evidence="4" key="1">
    <citation type="submission" date="2020-06" db="EMBL/GenBank/DDBJ databases">
        <title>REHAB project genomes.</title>
        <authorList>
            <person name="Shaw L.P."/>
        </authorList>
    </citation>
    <scope>NUCLEOTIDE SEQUENCE [LARGE SCALE GENOMIC DNA]</scope>
    <source>
        <strain evidence="4">RHBSTW-00938</strain>
    </source>
</reference>
<name>A0AAP9QZC4_KLEAE</name>
<proteinExistence type="predicted"/>
<dbReference type="InterPro" id="IPR051532">
    <property type="entry name" value="Ester_Hydrolysis_Enzymes"/>
</dbReference>
<evidence type="ECO:0000313" key="3">
    <source>
        <dbReference type="EMBL" id="QMR41731.1"/>
    </source>
</evidence>
<dbReference type="SUPFAM" id="SSF52266">
    <property type="entry name" value="SGNH hydrolase"/>
    <property type="match status" value="1"/>
</dbReference>
<evidence type="ECO:0000256" key="1">
    <source>
        <dbReference type="SAM" id="SignalP"/>
    </source>
</evidence>
<sequence>MKFKHSNIIASLVFICFSCNHSNADTSVKNSPAYLNVKKTHSRHPGKYDYIMFGDSITKNGKWNNLIPGYLIGNRGISGDDTSGMLDRINDIERTGAKTVFIMAGTNDVTRKVPPEEIAKKIILMTNHMKQKNINVIIQSTILSGDKRKRKNTSINKINDLLKAFSSKSGTPFLDLNAILSPNGVLKMEYTSDGTHLNTSGYEVWSKILRAYIDSSIKNR</sequence>
<gene>
    <name evidence="3" type="ORF">HV331_20565</name>
</gene>
<feature type="signal peptide" evidence="1">
    <location>
        <begin position="1"/>
        <end position="24"/>
    </location>
</feature>
<evidence type="ECO:0000313" key="4">
    <source>
        <dbReference type="Proteomes" id="UP000514462"/>
    </source>
</evidence>
<dbReference type="PANTHER" id="PTHR30383">
    <property type="entry name" value="THIOESTERASE 1/PROTEASE 1/LYSOPHOSPHOLIPASE L1"/>
    <property type="match status" value="1"/>
</dbReference>
<dbReference type="Proteomes" id="UP000514462">
    <property type="component" value="Chromosome"/>
</dbReference>
<keyword evidence="1" id="KW-0732">Signal</keyword>
<feature type="domain" description="SGNH hydrolase-type esterase" evidence="2">
    <location>
        <begin position="53"/>
        <end position="204"/>
    </location>
</feature>
<dbReference type="PANTHER" id="PTHR30383:SF5">
    <property type="entry name" value="SGNH HYDROLASE-TYPE ESTERASE DOMAIN-CONTAINING PROTEIN"/>
    <property type="match status" value="1"/>
</dbReference>